<keyword evidence="2" id="KW-1185">Reference proteome</keyword>
<gene>
    <name evidence="1" type="ORF">HMPREF9699_00503</name>
</gene>
<dbReference type="HOGENOM" id="CLU_976207_0_0_10"/>
<accession>K1M3Q3</accession>
<dbReference type="PATRIC" id="fig|883096.3.peg.513"/>
<dbReference type="AlphaFoldDB" id="K1M3Q3"/>
<comment type="caution">
    <text evidence="1">The sequence shown here is derived from an EMBL/GenBank/DDBJ whole genome shotgun (WGS) entry which is preliminary data.</text>
</comment>
<protein>
    <recommendedName>
        <fullName evidence="3">Nucleotide-diphospho-sugar transferase domain-containing protein</fullName>
    </recommendedName>
</protein>
<dbReference type="OrthoDB" id="1234545at2"/>
<evidence type="ECO:0000313" key="2">
    <source>
        <dbReference type="Proteomes" id="UP000006085"/>
    </source>
</evidence>
<name>K1M3Q3_9FLAO</name>
<dbReference type="STRING" id="883096.HMPREF9699_00503"/>
<dbReference type="EMBL" id="AGYA01000009">
    <property type="protein sequence ID" value="EKB58872.1"/>
    <property type="molecule type" value="Genomic_DNA"/>
</dbReference>
<dbReference type="Proteomes" id="UP000006085">
    <property type="component" value="Unassembled WGS sequence"/>
</dbReference>
<evidence type="ECO:0000313" key="1">
    <source>
        <dbReference type="EMBL" id="EKB58872.1"/>
    </source>
</evidence>
<dbReference type="eggNOG" id="ENOG502ZBB0">
    <property type="taxonomic scope" value="Bacteria"/>
</dbReference>
<reference evidence="1 2" key="1">
    <citation type="submission" date="2012-07" db="EMBL/GenBank/DDBJ databases">
        <title>The Genome Sequence of Bergeyella zoohelcum ATCC 43767.</title>
        <authorList>
            <consortium name="The Broad Institute Genome Sequencing Platform"/>
            <person name="Earl A."/>
            <person name="Ward D."/>
            <person name="Feldgarden M."/>
            <person name="Gevers D."/>
            <person name="Huys G."/>
            <person name="Walker B."/>
            <person name="Young S.K."/>
            <person name="Zeng Q."/>
            <person name="Gargeya S."/>
            <person name="Fitzgerald M."/>
            <person name="Haas B."/>
            <person name="Abouelleil A."/>
            <person name="Alvarado L."/>
            <person name="Arachchi H.M."/>
            <person name="Berlin A.M."/>
            <person name="Chapman S.B."/>
            <person name="Goldberg J."/>
            <person name="Griggs A."/>
            <person name="Gujja S."/>
            <person name="Hansen M."/>
            <person name="Howarth C."/>
            <person name="Imamovic A."/>
            <person name="Larimer J."/>
            <person name="McCowen C."/>
            <person name="Montmayeur A."/>
            <person name="Murphy C."/>
            <person name="Neiman D."/>
            <person name="Pearson M."/>
            <person name="Priest M."/>
            <person name="Roberts A."/>
            <person name="Saif S."/>
            <person name="Shea T."/>
            <person name="Sisk P."/>
            <person name="Sykes S."/>
            <person name="Wortman J."/>
            <person name="Nusbaum C."/>
            <person name="Birren B."/>
        </authorList>
    </citation>
    <scope>NUCLEOTIDE SEQUENCE [LARGE SCALE GENOMIC DNA]</scope>
    <source>
        <strain evidence="1 2">ATCC 43767</strain>
    </source>
</reference>
<sequence>MINTLKYRLKSALKVFLGKAKIEKPIVFTGFKESIISDDFKKNLERYSYEFIFTEFGKERVNAGGAVLDKKNRLEPSLSGIKKFFPNAKITVFTDFDWEENLDLNIVKVESPIPFPEHARFGYRTGNYFKFKGLLDSTADFACALDTDMLFVNENIYSLVTLTKKFGFCTANNSSRQLINKDMAISLDTQNVNDDSLGNAHSYNQSPMTLWRGDDRGKVYYNSCLEIMKDNPSRGSLVMYKAAWKTGVYPYVLPMQFCVCDGDIGCGYEILLHIGHPRVAKYYGVES</sequence>
<organism evidence="1 2">
    <name type="scientific">Bergeyella zoohelcum ATCC 43767</name>
    <dbReference type="NCBI Taxonomy" id="883096"/>
    <lineage>
        <taxon>Bacteria</taxon>
        <taxon>Pseudomonadati</taxon>
        <taxon>Bacteroidota</taxon>
        <taxon>Flavobacteriia</taxon>
        <taxon>Flavobacteriales</taxon>
        <taxon>Weeksellaceae</taxon>
        <taxon>Bergeyella</taxon>
    </lineage>
</organism>
<dbReference type="RefSeq" id="WP_002662152.1">
    <property type="nucleotide sequence ID" value="NZ_JH932293.1"/>
</dbReference>
<evidence type="ECO:0008006" key="3">
    <source>
        <dbReference type="Google" id="ProtNLM"/>
    </source>
</evidence>
<proteinExistence type="predicted"/>